<dbReference type="Proteomes" id="UP000070456">
    <property type="component" value="Unassembled WGS sequence"/>
</dbReference>
<name>A0A140L6X9_9FIRM</name>
<keyword evidence="1" id="KW-0862">Zinc</keyword>
<dbReference type="SMART" id="SM01260">
    <property type="entry name" value="LANC_like"/>
    <property type="match status" value="1"/>
</dbReference>
<dbReference type="InterPro" id="IPR033889">
    <property type="entry name" value="LanC"/>
</dbReference>
<feature type="binding site" evidence="1">
    <location>
        <position position="353"/>
    </location>
    <ligand>
        <name>Zn(2+)</name>
        <dbReference type="ChEBI" id="CHEBI:29105"/>
    </ligand>
</feature>
<feature type="transmembrane region" description="Helical" evidence="2">
    <location>
        <begin position="96"/>
        <end position="116"/>
    </location>
</feature>
<reference evidence="3 4" key="1">
    <citation type="submission" date="2015-12" db="EMBL/GenBank/DDBJ databases">
        <title>Draft genome sequence of the thermoanaerobe Thermotalea metallivorans, an isolate from the runoff channel of the Great Artesian Basin, Australia.</title>
        <authorList>
            <person name="Patel B.K."/>
        </authorList>
    </citation>
    <scope>NUCLEOTIDE SEQUENCE [LARGE SCALE GENOMIC DNA]</scope>
    <source>
        <strain evidence="3 4">B2-1</strain>
    </source>
</reference>
<comment type="caution">
    <text evidence="3">The sequence shown here is derived from an EMBL/GenBank/DDBJ whole genome shotgun (WGS) entry which is preliminary data.</text>
</comment>
<keyword evidence="2" id="KW-0812">Transmembrane</keyword>
<keyword evidence="4" id="KW-1185">Reference proteome</keyword>
<protein>
    <submittedName>
        <fullName evidence="3">Nisin biosynthesis protein NisC</fullName>
    </submittedName>
</protein>
<dbReference type="Gene3D" id="1.50.10.20">
    <property type="match status" value="1"/>
</dbReference>
<dbReference type="PRINTS" id="PR01950">
    <property type="entry name" value="LANCSUPER"/>
</dbReference>
<dbReference type="OrthoDB" id="1882482at2"/>
<proteinExistence type="predicted"/>
<dbReference type="EMBL" id="LOEE01000028">
    <property type="protein sequence ID" value="KXG76304.1"/>
    <property type="molecule type" value="Genomic_DNA"/>
</dbReference>
<evidence type="ECO:0000313" key="4">
    <source>
        <dbReference type="Proteomes" id="UP000070456"/>
    </source>
</evidence>
<dbReference type="PATRIC" id="fig|520762.4.peg.1405"/>
<keyword evidence="1" id="KW-0479">Metal-binding</keyword>
<keyword evidence="2" id="KW-0472">Membrane</keyword>
<accession>A0A140L6X9</accession>
<evidence type="ECO:0000256" key="1">
    <source>
        <dbReference type="PIRSR" id="PIRSR607822-1"/>
    </source>
</evidence>
<keyword evidence="2" id="KW-1133">Transmembrane helix</keyword>
<dbReference type="Pfam" id="PF05147">
    <property type="entry name" value="LANC_like"/>
    <property type="match status" value="1"/>
</dbReference>
<dbReference type="SUPFAM" id="SSF158745">
    <property type="entry name" value="LanC-like"/>
    <property type="match status" value="1"/>
</dbReference>
<dbReference type="CDD" id="cd04793">
    <property type="entry name" value="LanC"/>
    <property type="match status" value="1"/>
</dbReference>
<dbReference type="AlphaFoldDB" id="A0A140L6X9"/>
<dbReference type="PRINTS" id="PR01955">
    <property type="entry name" value="LANCFRANKIA"/>
</dbReference>
<feature type="binding site" evidence="1">
    <location>
        <position position="304"/>
    </location>
    <ligand>
        <name>Zn(2+)</name>
        <dbReference type="ChEBI" id="CHEBI:29105"/>
    </ligand>
</feature>
<organism evidence="3 4">
    <name type="scientific">Thermotalea metallivorans</name>
    <dbReference type="NCBI Taxonomy" id="520762"/>
    <lineage>
        <taxon>Bacteria</taxon>
        <taxon>Bacillati</taxon>
        <taxon>Bacillota</taxon>
        <taxon>Clostridia</taxon>
        <taxon>Peptostreptococcales</taxon>
        <taxon>Thermotaleaceae</taxon>
        <taxon>Thermotalea</taxon>
    </lineage>
</organism>
<evidence type="ECO:0000313" key="3">
    <source>
        <dbReference type="EMBL" id="KXG76304.1"/>
    </source>
</evidence>
<dbReference type="GO" id="GO:0031179">
    <property type="term" value="P:peptide modification"/>
    <property type="evidence" value="ECO:0007669"/>
    <property type="project" value="InterPro"/>
</dbReference>
<sequence length="449" mass="51007">MERFTIEDKKITDIVKCIGNRMRDPDQVRYVATSDKNQVKIEGKLHQLWHDTSLSHGYPGICLLFGEMSEHFQDENWDQVGHEYMIKIQQAIAEQGIHVLSLFGGLSGIGMAAFVLSKNGTRYRKFLSQINRWLIDTLPMHLKFLKEKQGGPAMGDYDVIQGLSGIGRYLLFFKDVPEMHNLLTDILKYMVNLTRDVEVAGQWVPGWYISVENQFLESDKRLYPKGNFNCGLAHGIPGPLAFLSLALLKGVEVEEQQGAMKKISEWLMARKYRDRYGIFWPGRISFEDYVAGTMTEQGTRTAWCYGSPGVLRSLWLAGTALNHKDYQELSVAAVDRIFAEPEENWGLFSPTFCHGFAGLLHITQLMYLDTGHIRFKEYRNRVLQKIVEMYDPSAAFGFYNIDSQDPLHTGEMTKMNNPGLLDGVTGTALAILAVARPVKTNWDAVFLIN</sequence>
<gene>
    <name evidence="3" type="primary">nisC</name>
    <name evidence="3" type="ORF">AN619_12610</name>
</gene>
<dbReference type="GO" id="GO:0046872">
    <property type="term" value="F:metal ion binding"/>
    <property type="evidence" value="ECO:0007669"/>
    <property type="project" value="UniProtKB-KW"/>
</dbReference>
<dbReference type="RefSeq" id="WP_068555846.1">
    <property type="nucleotide sequence ID" value="NZ_LOEE01000028.1"/>
</dbReference>
<evidence type="ECO:0000256" key="2">
    <source>
        <dbReference type="SAM" id="Phobius"/>
    </source>
</evidence>
<feature type="binding site" evidence="1">
    <location>
        <position position="354"/>
    </location>
    <ligand>
        <name>Zn(2+)</name>
        <dbReference type="ChEBI" id="CHEBI:29105"/>
    </ligand>
</feature>
<dbReference type="STRING" id="520762.AN619_12610"/>
<dbReference type="InterPro" id="IPR007822">
    <property type="entry name" value="LANC-like"/>
</dbReference>